<organism evidence="1">
    <name type="scientific">Siphoviridae sp. cty3u30</name>
    <dbReference type="NCBI Taxonomy" id="2825744"/>
    <lineage>
        <taxon>Viruses</taxon>
        <taxon>Duplodnaviria</taxon>
        <taxon>Heunggongvirae</taxon>
        <taxon>Uroviricota</taxon>
        <taxon>Caudoviricetes</taxon>
    </lineage>
</organism>
<protein>
    <submittedName>
        <fullName evidence="1">Uncharacterized protein</fullName>
    </submittedName>
</protein>
<accession>A0A8S5Q8F1</accession>
<sequence length="41" mass="4300">MQRGETSLYPAALSGAAETGRASFLAFADVAIQRATITVQE</sequence>
<name>A0A8S5Q8F1_9CAUD</name>
<dbReference type="EMBL" id="BK015598">
    <property type="protein sequence ID" value="DAE15067.1"/>
    <property type="molecule type" value="Genomic_DNA"/>
</dbReference>
<proteinExistence type="predicted"/>
<evidence type="ECO:0000313" key="1">
    <source>
        <dbReference type="EMBL" id="DAE15067.1"/>
    </source>
</evidence>
<reference evidence="1" key="1">
    <citation type="journal article" date="2021" name="Proc. Natl. Acad. Sci. U.S.A.">
        <title>A Catalog of Tens of Thousands of Viruses from Human Metagenomes Reveals Hidden Associations with Chronic Diseases.</title>
        <authorList>
            <person name="Tisza M.J."/>
            <person name="Buck C.B."/>
        </authorList>
    </citation>
    <scope>NUCLEOTIDE SEQUENCE</scope>
    <source>
        <strain evidence="1">Cty3u30</strain>
    </source>
</reference>